<sequence length="80" mass="8998">MLSARHAVLAMEGTVWLPVETAPTEDIQATAWYYFATNWQFNYFSATASDSVNHSNNLRNPLQLSTNPTNKEPPDEPART</sequence>
<evidence type="ECO:0000256" key="1">
    <source>
        <dbReference type="SAM" id="MobiDB-lite"/>
    </source>
</evidence>
<keyword evidence="3" id="KW-1185">Reference proteome</keyword>
<gene>
    <name evidence="2" type="ordered locus">plu1273</name>
</gene>
<dbReference type="EMBL" id="BX571863">
    <property type="protein sequence ID" value="CAE13567.1"/>
    <property type="molecule type" value="Genomic_DNA"/>
</dbReference>
<protein>
    <submittedName>
        <fullName evidence="2">Photorhabdus luminescens subsp. laumondii TTO1 complete genome segment 5/17</fullName>
    </submittedName>
</protein>
<feature type="compositionally biased region" description="Polar residues" evidence="1">
    <location>
        <begin position="54"/>
        <end position="70"/>
    </location>
</feature>
<dbReference type="KEGG" id="plu:plu1273"/>
<dbReference type="STRING" id="243265.plu1273"/>
<name>Q7N785_PHOLL</name>
<proteinExistence type="predicted"/>
<dbReference type="HOGENOM" id="CLU_2586660_0_0_6"/>
<dbReference type="AlphaFoldDB" id="Q7N785"/>
<evidence type="ECO:0000313" key="3">
    <source>
        <dbReference type="Proteomes" id="UP000002514"/>
    </source>
</evidence>
<evidence type="ECO:0000313" key="2">
    <source>
        <dbReference type="EMBL" id="CAE13567.1"/>
    </source>
</evidence>
<reference evidence="3" key="1">
    <citation type="journal article" date="2003" name="Nat. Biotechnol.">
        <title>The genome sequence of the entomopathogenic bacterium Photorhabdus luminescens.</title>
        <authorList>
            <person name="Duchaud E."/>
            <person name="Rusniok C."/>
            <person name="Frangeul L."/>
            <person name="Buchrieser C."/>
            <person name="Givaudan A."/>
            <person name="Taourit S."/>
            <person name="Bocs S."/>
            <person name="Boursaux-Eude C."/>
            <person name="Chandler M."/>
            <person name="Charles J.-F."/>
            <person name="Dassa E."/>
            <person name="Derose R."/>
            <person name="Derzelle S."/>
            <person name="Freyssinet G."/>
            <person name="Gaudriault S."/>
            <person name="Medigue C."/>
            <person name="Lanois A."/>
            <person name="Powell K."/>
            <person name="Siguier P."/>
            <person name="Vincent R."/>
            <person name="Wingate V."/>
            <person name="Zouine M."/>
            <person name="Glaser P."/>
            <person name="Boemare N."/>
            <person name="Danchin A."/>
            <person name="Kunst F."/>
        </authorList>
    </citation>
    <scope>NUCLEOTIDE SEQUENCE [LARGE SCALE GENOMIC DNA]</scope>
    <source>
        <strain evidence="3">DSM 15139 / CIP 105565 / TT01</strain>
    </source>
</reference>
<accession>Q7N785</accession>
<dbReference type="Proteomes" id="UP000002514">
    <property type="component" value="Chromosome"/>
</dbReference>
<feature type="region of interest" description="Disordered" evidence="1">
    <location>
        <begin position="54"/>
        <end position="80"/>
    </location>
</feature>
<organism evidence="2 3">
    <name type="scientific">Photorhabdus laumondii subsp. laumondii (strain DSM 15139 / CIP 105565 / TT01)</name>
    <name type="common">Photorhabdus luminescens subsp. laumondii</name>
    <dbReference type="NCBI Taxonomy" id="243265"/>
    <lineage>
        <taxon>Bacteria</taxon>
        <taxon>Pseudomonadati</taxon>
        <taxon>Pseudomonadota</taxon>
        <taxon>Gammaproteobacteria</taxon>
        <taxon>Enterobacterales</taxon>
        <taxon>Morganellaceae</taxon>
        <taxon>Photorhabdus</taxon>
    </lineage>
</organism>